<reference evidence="1" key="1">
    <citation type="submission" date="2015-05" db="EMBL/GenBank/DDBJ databases">
        <title>Permanent draft genome of Rhodopirellula islandicus K833.</title>
        <authorList>
            <person name="Kizina J."/>
            <person name="Richter M."/>
            <person name="Glockner F.O."/>
            <person name="Harder J."/>
        </authorList>
    </citation>
    <scope>NUCLEOTIDE SEQUENCE [LARGE SCALE GENOMIC DNA]</scope>
    <source>
        <strain evidence="1">K833</strain>
    </source>
</reference>
<name>A0A0J1BFK3_RHOIS</name>
<keyword evidence="2" id="KW-1185">Reference proteome</keyword>
<comment type="caution">
    <text evidence="1">The sequence shown here is derived from an EMBL/GenBank/DDBJ whole genome shotgun (WGS) entry which is preliminary data.</text>
</comment>
<dbReference type="Proteomes" id="UP000036367">
    <property type="component" value="Unassembled WGS sequence"/>
</dbReference>
<organism evidence="1 2">
    <name type="scientific">Rhodopirellula islandica</name>
    <dbReference type="NCBI Taxonomy" id="595434"/>
    <lineage>
        <taxon>Bacteria</taxon>
        <taxon>Pseudomonadati</taxon>
        <taxon>Planctomycetota</taxon>
        <taxon>Planctomycetia</taxon>
        <taxon>Pirellulales</taxon>
        <taxon>Pirellulaceae</taxon>
        <taxon>Rhodopirellula</taxon>
    </lineage>
</organism>
<evidence type="ECO:0000313" key="2">
    <source>
        <dbReference type="Proteomes" id="UP000036367"/>
    </source>
</evidence>
<evidence type="ECO:0000313" key="1">
    <source>
        <dbReference type="EMBL" id="KLU05373.1"/>
    </source>
</evidence>
<proteinExistence type="predicted"/>
<accession>A0A0J1BFK3</accession>
<protein>
    <submittedName>
        <fullName evidence="1">Uncharacterized protein</fullName>
    </submittedName>
</protein>
<dbReference type="AlphaFoldDB" id="A0A0J1BFK3"/>
<dbReference type="EMBL" id="LECT01000019">
    <property type="protein sequence ID" value="KLU05373.1"/>
    <property type="molecule type" value="Genomic_DNA"/>
</dbReference>
<dbReference type="STRING" id="595434.RISK_002580"/>
<dbReference type="PATRIC" id="fig|595434.4.peg.2460"/>
<gene>
    <name evidence="1" type="ORF">RISK_002580</name>
</gene>
<sequence length="50" mass="5743">MSGRFPVLPVYTPQQFLTIRRPPSKSTRNFCDIHVSGVDGRAWNRRIGRA</sequence>